<sequence>MLVYSTRIDNAEHANMRGFVAHALPSIAMPEIVIGMPPNNLRYHIDRTWVERSNPYSLGRSNLLRRDDAAHSLPSGLPAGPLYTILGKATETDGTGSDGDDESDDGDDSMDEDDNPFASSNLPAGGRGQLPPTSVMADNPFLPELSMTSSGMPASATSMESMVTAPAASSIYASSTSAANAIETTASNSPSLAAATATATSVASTTTNQPAANKVHTHSSVNLTAAIAVVSILGAICVAATAYLLFRYCTPLRVRLAAYRNRRGQRLSGEEDGRAGPAMMQVGNPTQAGARPRLLALASTPNLLSEKLQNPFTDQVPLALSDVSSDGPTLRQDSIPSTKRPPTWASSDTETTYPADTILEEYTSSSRLSDGPVIHPTGLANNPPTPVAGNKRPKLRRAPGNVPTPLMPAPITGLNIHESVSTPSPADFPAPTPPESVIDSPMSLYRSHRSITPSESASNAPFSPLPFPAGLMRAMPNGVGVDSRWSRNSSSINGRMTEMARNSPPRTGSGDGAAPLPPRLPLAVKRSSTGSVASSVRSSGSRASVTDMTR</sequence>
<reference evidence="3 4" key="1">
    <citation type="submission" date="2023-06" db="EMBL/GenBank/DDBJ databases">
        <title>Black Yeasts Isolated from many extreme environments.</title>
        <authorList>
            <person name="Coleine C."/>
            <person name="Stajich J.E."/>
            <person name="Selbmann L."/>
        </authorList>
    </citation>
    <scope>NUCLEOTIDE SEQUENCE [LARGE SCALE GENOMIC DNA]</scope>
    <source>
        <strain evidence="3 4">CCFEE 5887</strain>
    </source>
</reference>
<feature type="region of interest" description="Disordered" evidence="1">
    <location>
        <begin position="321"/>
        <end position="352"/>
    </location>
</feature>
<keyword evidence="2" id="KW-1133">Transmembrane helix</keyword>
<proteinExistence type="predicted"/>
<feature type="compositionally biased region" description="Acidic residues" evidence="1">
    <location>
        <begin position="98"/>
        <end position="115"/>
    </location>
</feature>
<evidence type="ECO:0000256" key="2">
    <source>
        <dbReference type="SAM" id="Phobius"/>
    </source>
</evidence>
<keyword evidence="2" id="KW-0472">Membrane</keyword>
<feature type="transmembrane region" description="Helical" evidence="2">
    <location>
        <begin position="223"/>
        <end position="246"/>
    </location>
</feature>
<gene>
    <name evidence="3" type="ORF">LTR25_000733</name>
</gene>
<keyword evidence="4" id="KW-1185">Reference proteome</keyword>
<accession>A0AAV9QQB9</accession>
<feature type="region of interest" description="Disordered" evidence="1">
    <location>
        <begin position="88"/>
        <end position="154"/>
    </location>
</feature>
<protein>
    <submittedName>
        <fullName evidence="3">Uncharacterized protein</fullName>
    </submittedName>
</protein>
<evidence type="ECO:0000313" key="3">
    <source>
        <dbReference type="EMBL" id="KAK5545725.1"/>
    </source>
</evidence>
<organism evidence="3 4">
    <name type="scientific">Vermiconidia calcicola</name>
    <dbReference type="NCBI Taxonomy" id="1690605"/>
    <lineage>
        <taxon>Eukaryota</taxon>
        <taxon>Fungi</taxon>
        <taxon>Dikarya</taxon>
        <taxon>Ascomycota</taxon>
        <taxon>Pezizomycotina</taxon>
        <taxon>Dothideomycetes</taxon>
        <taxon>Dothideomycetidae</taxon>
        <taxon>Mycosphaerellales</taxon>
        <taxon>Extremaceae</taxon>
        <taxon>Vermiconidia</taxon>
    </lineage>
</organism>
<name>A0AAV9QQB9_9PEZI</name>
<evidence type="ECO:0000313" key="4">
    <source>
        <dbReference type="Proteomes" id="UP001345827"/>
    </source>
</evidence>
<comment type="caution">
    <text evidence="3">The sequence shown here is derived from an EMBL/GenBank/DDBJ whole genome shotgun (WGS) entry which is preliminary data.</text>
</comment>
<feature type="compositionally biased region" description="Low complexity" evidence="1">
    <location>
        <begin position="521"/>
        <end position="550"/>
    </location>
</feature>
<feature type="region of interest" description="Disordered" evidence="1">
    <location>
        <begin position="482"/>
        <end position="550"/>
    </location>
</feature>
<keyword evidence="2" id="KW-0812">Transmembrane</keyword>
<evidence type="ECO:0000256" key="1">
    <source>
        <dbReference type="SAM" id="MobiDB-lite"/>
    </source>
</evidence>
<dbReference type="EMBL" id="JAXLQG010000001">
    <property type="protein sequence ID" value="KAK5545725.1"/>
    <property type="molecule type" value="Genomic_DNA"/>
</dbReference>
<feature type="region of interest" description="Disordered" evidence="1">
    <location>
        <begin position="365"/>
        <end position="396"/>
    </location>
</feature>
<feature type="compositionally biased region" description="Polar residues" evidence="1">
    <location>
        <begin position="322"/>
        <end position="337"/>
    </location>
</feature>
<dbReference type="Proteomes" id="UP001345827">
    <property type="component" value="Unassembled WGS sequence"/>
</dbReference>
<dbReference type="AlphaFoldDB" id="A0AAV9QQB9"/>